<sequence>MTVVDAVPASGMLEFFESGFRHSAWRLETRRSYTADEATEEYQQFLRGIDPPRDVDGPWFVNARERTAQGVRIERVRLVDEPPSDGQRYLLATTPDNLAAGEDIRFLTRTRAQGLELPDFDFWLFDSSILARFNWTNAERRLEMDTDPAAIAAACRARDLAWQHAVPYAEFTG</sequence>
<accession>A0ABT0I5H1</accession>
<dbReference type="Proteomes" id="UP001522868">
    <property type="component" value="Unassembled WGS sequence"/>
</dbReference>
<comment type="caution">
    <text evidence="2">The sequence shown here is derived from an EMBL/GenBank/DDBJ whole genome shotgun (WGS) entry which is preliminary data.</text>
</comment>
<evidence type="ECO:0000313" key="2">
    <source>
        <dbReference type="EMBL" id="MCK8676569.1"/>
    </source>
</evidence>
<name>A0ABT0I5H1_9ACTN</name>
<proteinExistence type="predicted"/>
<dbReference type="EMBL" id="JALPTH010000003">
    <property type="protein sequence ID" value="MCK8676569.1"/>
    <property type="molecule type" value="Genomic_DNA"/>
</dbReference>
<evidence type="ECO:0000259" key="1">
    <source>
        <dbReference type="Pfam" id="PF21806"/>
    </source>
</evidence>
<evidence type="ECO:0000313" key="3">
    <source>
        <dbReference type="Proteomes" id="UP001522868"/>
    </source>
</evidence>
<organism evidence="2 3">
    <name type="scientific">Streptomyces lichenis</name>
    <dbReference type="NCBI Taxonomy" id="2306967"/>
    <lineage>
        <taxon>Bacteria</taxon>
        <taxon>Bacillati</taxon>
        <taxon>Actinomycetota</taxon>
        <taxon>Actinomycetes</taxon>
        <taxon>Kitasatosporales</taxon>
        <taxon>Streptomycetaceae</taxon>
        <taxon>Streptomyces</taxon>
    </lineage>
</organism>
<reference evidence="2 3" key="1">
    <citation type="submission" date="2022-04" db="EMBL/GenBank/DDBJ databases">
        <title>Streptomyces sp. nov. LCR6-01 isolated from Lichen of Dirinaria sp.</title>
        <authorList>
            <person name="Kanchanasin P."/>
            <person name="Tanasupawat S."/>
            <person name="Phongsopitanun W."/>
        </authorList>
    </citation>
    <scope>NUCLEOTIDE SEQUENCE [LARGE SCALE GENOMIC DNA]</scope>
    <source>
        <strain evidence="2 3">LCR6-01</strain>
    </source>
</reference>
<keyword evidence="3" id="KW-1185">Reference proteome</keyword>
<dbReference type="InterPro" id="IPR049244">
    <property type="entry name" value="DUF6879"/>
</dbReference>
<dbReference type="RefSeq" id="WP_248631765.1">
    <property type="nucleotide sequence ID" value="NZ_JALPTH010000003.1"/>
</dbReference>
<gene>
    <name evidence="2" type="ORF">M1O15_03965</name>
</gene>
<protein>
    <recommendedName>
        <fullName evidence="1">DUF6879 domain-containing protein</fullName>
    </recommendedName>
</protein>
<dbReference type="Pfam" id="PF21806">
    <property type="entry name" value="DUF6879"/>
    <property type="match status" value="1"/>
</dbReference>
<feature type="domain" description="DUF6879" evidence="1">
    <location>
        <begin position="14"/>
        <end position="172"/>
    </location>
</feature>